<feature type="compositionally biased region" description="Basic and acidic residues" evidence="6">
    <location>
        <begin position="76"/>
        <end position="95"/>
    </location>
</feature>
<feature type="region of interest" description="Disordered" evidence="6">
    <location>
        <begin position="1179"/>
        <end position="1198"/>
    </location>
</feature>
<proteinExistence type="inferred from homology"/>
<dbReference type="PANTHER" id="PTHR23319">
    <property type="entry name" value="GRAM DOMAIN CONTAINING 1B, ISOFORM E"/>
    <property type="match status" value="1"/>
</dbReference>
<feature type="compositionally biased region" description="Basic and acidic residues" evidence="6">
    <location>
        <begin position="202"/>
        <end position="213"/>
    </location>
</feature>
<feature type="compositionally biased region" description="Polar residues" evidence="6">
    <location>
        <begin position="272"/>
        <end position="282"/>
    </location>
</feature>
<accession>A0A0N1P2K5</accession>
<dbReference type="Pfam" id="PF16016">
    <property type="entry name" value="VASt"/>
    <property type="match status" value="1"/>
</dbReference>
<feature type="region of interest" description="Disordered" evidence="6">
    <location>
        <begin position="1052"/>
        <end position="1084"/>
    </location>
</feature>
<name>A0A0N1P2K5_9EURO</name>
<evidence type="ECO:0000313" key="8">
    <source>
        <dbReference type="EMBL" id="KPI42557.1"/>
    </source>
</evidence>
<dbReference type="CDD" id="cd13220">
    <property type="entry name" value="PH-GRAM_GRAMDC"/>
    <property type="match status" value="1"/>
</dbReference>
<evidence type="ECO:0000313" key="9">
    <source>
        <dbReference type="Proteomes" id="UP000038010"/>
    </source>
</evidence>
<dbReference type="InterPro" id="IPR004182">
    <property type="entry name" value="GRAM"/>
</dbReference>
<keyword evidence="4" id="KW-1133">Transmembrane helix</keyword>
<dbReference type="GO" id="GO:0032934">
    <property type="term" value="F:sterol binding"/>
    <property type="evidence" value="ECO:0007669"/>
    <property type="project" value="TreeGrafter"/>
</dbReference>
<feature type="compositionally biased region" description="Low complexity" evidence="6">
    <location>
        <begin position="394"/>
        <end position="403"/>
    </location>
</feature>
<evidence type="ECO:0000256" key="6">
    <source>
        <dbReference type="SAM" id="MobiDB-lite"/>
    </source>
</evidence>
<feature type="compositionally biased region" description="Basic and acidic residues" evidence="6">
    <location>
        <begin position="320"/>
        <end position="342"/>
    </location>
</feature>
<feature type="region of interest" description="Disordered" evidence="6">
    <location>
        <begin position="765"/>
        <end position="874"/>
    </location>
</feature>
<keyword evidence="3" id="KW-0812">Transmembrane</keyword>
<organism evidence="8 9">
    <name type="scientific">Cyphellophora attinorum</name>
    <dbReference type="NCBI Taxonomy" id="1664694"/>
    <lineage>
        <taxon>Eukaryota</taxon>
        <taxon>Fungi</taxon>
        <taxon>Dikarya</taxon>
        <taxon>Ascomycota</taxon>
        <taxon>Pezizomycotina</taxon>
        <taxon>Eurotiomycetes</taxon>
        <taxon>Chaetothyriomycetidae</taxon>
        <taxon>Chaetothyriales</taxon>
        <taxon>Cyphellophoraceae</taxon>
        <taxon>Cyphellophora</taxon>
    </lineage>
</organism>
<feature type="region of interest" description="Disordered" evidence="6">
    <location>
        <begin position="489"/>
        <end position="546"/>
    </location>
</feature>
<dbReference type="GO" id="GO:0005886">
    <property type="term" value="C:plasma membrane"/>
    <property type="evidence" value="ECO:0007669"/>
    <property type="project" value="TreeGrafter"/>
</dbReference>
<dbReference type="OrthoDB" id="2162691at2759"/>
<dbReference type="InterPro" id="IPR031968">
    <property type="entry name" value="VASt"/>
</dbReference>
<evidence type="ECO:0000256" key="4">
    <source>
        <dbReference type="ARBA" id="ARBA00022989"/>
    </source>
</evidence>
<evidence type="ECO:0000256" key="1">
    <source>
        <dbReference type="ARBA" id="ARBA00004167"/>
    </source>
</evidence>
<reference evidence="8 9" key="1">
    <citation type="submission" date="2015-06" db="EMBL/GenBank/DDBJ databases">
        <title>Draft genome of the ant-associated black yeast Phialophora attae CBS 131958.</title>
        <authorList>
            <person name="Moreno L.F."/>
            <person name="Stielow B.J."/>
            <person name="de Hoog S."/>
            <person name="Vicente V.A."/>
            <person name="Weiss V.A."/>
            <person name="de Vries M."/>
            <person name="Cruz L.M."/>
            <person name="Souza E.M."/>
        </authorList>
    </citation>
    <scope>NUCLEOTIDE SEQUENCE [LARGE SCALE GENOMIC DNA]</scope>
    <source>
        <strain evidence="8 9">CBS 131958</strain>
    </source>
</reference>
<dbReference type="STRING" id="1664694.A0A0N1P2K5"/>
<comment type="subcellular location">
    <subcellularLocation>
        <location evidence="1">Membrane</location>
        <topology evidence="1">Single-pass membrane protein</topology>
    </subcellularLocation>
</comment>
<feature type="compositionally biased region" description="Polar residues" evidence="6">
    <location>
        <begin position="346"/>
        <end position="356"/>
    </location>
</feature>
<dbReference type="PANTHER" id="PTHR23319:SF4">
    <property type="entry name" value="GRAM DOMAIN CONTAINING 1B, ISOFORM E"/>
    <property type="match status" value="1"/>
</dbReference>
<dbReference type="PROSITE" id="PS51778">
    <property type="entry name" value="VAST"/>
    <property type="match status" value="1"/>
</dbReference>
<dbReference type="Pfam" id="PF02893">
    <property type="entry name" value="GRAM"/>
    <property type="match status" value="1"/>
</dbReference>
<feature type="compositionally biased region" description="Basic and acidic residues" evidence="6">
    <location>
        <begin position="505"/>
        <end position="526"/>
    </location>
</feature>
<dbReference type="GO" id="GO:0120015">
    <property type="term" value="F:sterol transfer activity"/>
    <property type="evidence" value="ECO:0007669"/>
    <property type="project" value="TreeGrafter"/>
</dbReference>
<comment type="similarity">
    <text evidence="2">Belongs to the YSP2 family.</text>
</comment>
<dbReference type="InterPro" id="IPR011993">
    <property type="entry name" value="PH-like_dom_sf"/>
</dbReference>
<evidence type="ECO:0000256" key="5">
    <source>
        <dbReference type="ARBA" id="ARBA00023136"/>
    </source>
</evidence>
<feature type="domain" description="VASt" evidence="7">
    <location>
        <begin position="880"/>
        <end position="1053"/>
    </location>
</feature>
<dbReference type="GO" id="GO:0032541">
    <property type="term" value="C:cortical endoplasmic reticulum"/>
    <property type="evidence" value="ECO:0007669"/>
    <property type="project" value="TreeGrafter"/>
</dbReference>
<dbReference type="GO" id="GO:0140268">
    <property type="term" value="C:endoplasmic reticulum-plasma membrane contact site"/>
    <property type="evidence" value="ECO:0007669"/>
    <property type="project" value="TreeGrafter"/>
</dbReference>
<dbReference type="SMART" id="SM00568">
    <property type="entry name" value="GRAM"/>
    <property type="match status" value="1"/>
</dbReference>
<dbReference type="VEuPathDB" id="FungiDB:AB675_9656"/>
<feature type="compositionally biased region" description="Acidic residues" evidence="6">
    <location>
        <begin position="776"/>
        <end position="801"/>
    </location>
</feature>
<dbReference type="InterPro" id="IPR051482">
    <property type="entry name" value="Cholesterol_transport"/>
</dbReference>
<feature type="compositionally biased region" description="Basic and acidic residues" evidence="6">
    <location>
        <begin position="23"/>
        <end position="35"/>
    </location>
</feature>
<dbReference type="Gene3D" id="2.30.29.30">
    <property type="entry name" value="Pleckstrin-homology domain (PH domain)/Phosphotyrosine-binding domain (PTB)"/>
    <property type="match status" value="1"/>
</dbReference>
<evidence type="ECO:0000256" key="3">
    <source>
        <dbReference type="ARBA" id="ARBA00022692"/>
    </source>
</evidence>
<protein>
    <submittedName>
        <fullName evidence="8">Putative membrane protein</fullName>
    </submittedName>
</protein>
<feature type="region of interest" description="Disordered" evidence="6">
    <location>
        <begin position="1"/>
        <end position="403"/>
    </location>
</feature>
<feature type="region of interest" description="Disordered" evidence="6">
    <location>
        <begin position="435"/>
        <end position="472"/>
    </location>
</feature>
<dbReference type="GeneID" id="28742090"/>
<evidence type="ECO:0000256" key="2">
    <source>
        <dbReference type="ARBA" id="ARBA00006582"/>
    </source>
</evidence>
<dbReference type="GO" id="GO:0005739">
    <property type="term" value="C:mitochondrion"/>
    <property type="evidence" value="ECO:0007669"/>
    <property type="project" value="TreeGrafter"/>
</dbReference>
<dbReference type="AlphaFoldDB" id="A0A0N1P2K5"/>
<dbReference type="EMBL" id="LFJN01000007">
    <property type="protein sequence ID" value="KPI42557.1"/>
    <property type="molecule type" value="Genomic_DNA"/>
</dbReference>
<dbReference type="GO" id="GO:0005789">
    <property type="term" value="C:endoplasmic reticulum membrane"/>
    <property type="evidence" value="ECO:0007669"/>
    <property type="project" value="TreeGrafter"/>
</dbReference>
<gene>
    <name evidence="8" type="ORF">AB675_9656</name>
</gene>
<keyword evidence="9" id="KW-1185">Reference proteome</keyword>
<feature type="compositionally biased region" description="Low complexity" evidence="6">
    <location>
        <begin position="109"/>
        <end position="119"/>
    </location>
</feature>
<sequence length="1254" mass="135393">MKGIKKVLSHPRRSSEAQSENSLGRHESIDRHESVDSLNLERSPDRSSRSSPSRESQHSGYKKLLPGHAKRKRRKQREEELRIAAEEVTRGRTQSDPELPVPTLSRKASSVGDSSLLTDDSTDGTPERPPLLTHDSHAGLLTHSSPLVKTETLTDTNQGAFTLNHAQTLPAVREPPREDGSPSPKSPDNASTPALPFLGLIDKADTLRPEGRRNSISRLRAKSPARKIRDVFTKGNKSPRVSPERRAGESVEGVNSPLGRSASSVGLGVDVSDQTSLPSPQGLQRPKTVPNLEAVRPFTPPAAITEAPLTTVTPPTPTDTRFDNSKDSDRGSVKSEKDDADPKANPNITVSPSGNMISHRRVRSTSSVSKEPSKLSMSMNPPLTPTAEEVKTPGGNVVTGNGNVVTGNRNVSGGSFFSSWVSAAQNAANTFSSLTNQNRSRAGTTASDPAIGKGINGSIREEPEDSEDQVPARKSAIETMGAGDLNFEHLGLDDAKSDPTTATSDSRDKASMQRDVAAAKEEDAAAKRAVSAAYEKPEPTPVAEIPDPMNSLQQAKTVAGSIHGDTTPPNGSLFEGEYTHVKRTNSVRSRLANRRSRGSTAASGQSAIGALMGASTSALANPASGPRLSGFAIAPKQRNRTFHQQFRSVPEDDYLIEDYSCALQKEILLAGRIYISEGHICFSSNILGWVTTIVISFDEVVSIEKENTALVIPNAIAVQTLHARHTFRSLLSREATYDLLIGIWKVSHPASFQKSQVGKEIIAEEATKEATGTGNDGEEHDEDDESGEDESDGSADEEDDAPSFVGSSRSGAGSERLDEKSISRKPSGFGPPPTAPSLVSKDSDPIAPATLPSGGTLDTTQDFPGPATHAPTDCNDASTHYEIVIKDEVIAAPLGKVYSLLYGPQSGAFMRKFLIDECKSQDLVLEDDKKGLGAEKTSRSYNYIKPLGGSIGPKQTKTITTEDLDFYDLQRAVTVTCSTQTPDVPSGGAFTVKTRYCLTWAAGNQTRLQMNCVIEWSAKSWLKGPIEKGAKDGQGQYGDSLVKFLKTAVGRPRGLTKDSKGPSKKKKRRSGLKRGESSEKAQSVAAKDETWGLLEPLHGPLGPVVDLLRPVLKTNILITVLFVLVIMLWFRTPISSGSGLAARPDRLAAYEEMWRKEESELWSWLESRAGVDTIAYQAKSSGRSSTGDDSVLQKQKQKQRQKVLKGQDVEMKLREETMAAKEVEEAIRVTRERLEVLEEVVSQKRRAKADKAAK</sequence>
<keyword evidence="5" id="KW-0472">Membrane</keyword>
<comment type="caution">
    <text evidence="8">The sequence shown here is derived from an EMBL/GenBank/DDBJ whole genome shotgun (WGS) entry which is preliminary data.</text>
</comment>
<feature type="compositionally biased region" description="Basic residues" evidence="6">
    <location>
        <begin position="1"/>
        <end position="12"/>
    </location>
</feature>
<evidence type="ECO:0000259" key="7">
    <source>
        <dbReference type="PROSITE" id="PS51778"/>
    </source>
</evidence>
<dbReference type="Proteomes" id="UP000038010">
    <property type="component" value="Unassembled WGS sequence"/>
</dbReference>
<dbReference type="GO" id="GO:0032366">
    <property type="term" value="P:intracellular sterol transport"/>
    <property type="evidence" value="ECO:0007669"/>
    <property type="project" value="TreeGrafter"/>
</dbReference>
<feature type="compositionally biased region" description="Polar residues" evidence="6">
    <location>
        <begin position="142"/>
        <end position="167"/>
    </location>
</feature>
<feature type="compositionally biased region" description="Polar residues" evidence="6">
    <location>
        <begin position="1179"/>
        <end position="1188"/>
    </location>
</feature>
<feature type="compositionally biased region" description="Polar residues" evidence="6">
    <location>
        <begin position="435"/>
        <end position="447"/>
    </location>
</feature>
<feature type="compositionally biased region" description="Basic residues" evidence="6">
    <location>
        <begin position="1062"/>
        <end position="1072"/>
    </location>
</feature>
<dbReference type="RefSeq" id="XP_018002520.1">
    <property type="nucleotide sequence ID" value="XM_018150210.1"/>
</dbReference>